<reference evidence="2 3" key="1">
    <citation type="submission" date="2022-09" db="EMBL/GenBank/DDBJ databases">
        <authorList>
            <person name="Palmer J.M."/>
        </authorList>
    </citation>
    <scope>NUCLEOTIDE SEQUENCE [LARGE SCALE GENOMIC DNA]</scope>
    <source>
        <strain evidence="2 3">DSM 7382</strain>
    </source>
</reference>
<organism evidence="2 3">
    <name type="scientific">Cerrena zonata</name>
    <dbReference type="NCBI Taxonomy" id="2478898"/>
    <lineage>
        <taxon>Eukaryota</taxon>
        <taxon>Fungi</taxon>
        <taxon>Dikarya</taxon>
        <taxon>Basidiomycota</taxon>
        <taxon>Agaricomycotina</taxon>
        <taxon>Agaricomycetes</taxon>
        <taxon>Polyporales</taxon>
        <taxon>Cerrenaceae</taxon>
        <taxon>Cerrena</taxon>
    </lineage>
</organism>
<dbReference type="Proteomes" id="UP001385951">
    <property type="component" value="Unassembled WGS sequence"/>
</dbReference>
<sequence length="384" mass="43882">MDLARGIWGMLRYRMARKTRIKNAKKAAQALDVDRSKNAQQPINRLPVEILCEILLLCHSPFNTEWMNITKVCHHWREIAFDLPQLWNKINLCNFDIGKLSLAHAKEVNLHLDYRKGSSISMPLLKDCLHMLERVSSIHLDGLFLTYPNTLSSIPPCSLPLRSLFVSECPTFAIQLEECTFPDIRELHIVCMRDFCDVPFCLLGSTLRRLTLGGAILDYSPLLNYLANMPHLEHLELIYLELAHFDDLSAHDRTVSRIDLPRLQTLVLKSHVWQSPSAGLHLDLLSKLYPPPSTTVNIVFTDKNNVSEDAMMFFPLFTFLRRLNRQAMHLQLPPTRTGSFSITFWPFRINPSENNLDPTGCDYLASPFSETSLDLGILQKIACG</sequence>
<dbReference type="InterPro" id="IPR036047">
    <property type="entry name" value="F-box-like_dom_sf"/>
</dbReference>
<dbReference type="InterPro" id="IPR001810">
    <property type="entry name" value="F-box_dom"/>
</dbReference>
<protein>
    <recommendedName>
        <fullName evidence="1">F-box domain-containing protein</fullName>
    </recommendedName>
</protein>
<dbReference type="EMBL" id="JASBNA010000019">
    <property type="protein sequence ID" value="KAK7685806.1"/>
    <property type="molecule type" value="Genomic_DNA"/>
</dbReference>
<evidence type="ECO:0000313" key="3">
    <source>
        <dbReference type="Proteomes" id="UP001385951"/>
    </source>
</evidence>
<evidence type="ECO:0000259" key="1">
    <source>
        <dbReference type="Pfam" id="PF12937"/>
    </source>
</evidence>
<comment type="caution">
    <text evidence="2">The sequence shown here is derived from an EMBL/GenBank/DDBJ whole genome shotgun (WGS) entry which is preliminary data.</text>
</comment>
<evidence type="ECO:0000313" key="2">
    <source>
        <dbReference type="EMBL" id="KAK7685806.1"/>
    </source>
</evidence>
<dbReference type="InterPro" id="IPR032675">
    <property type="entry name" value="LRR_dom_sf"/>
</dbReference>
<dbReference type="Pfam" id="PF12937">
    <property type="entry name" value="F-box-like"/>
    <property type="match status" value="1"/>
</dbReference>
<dbReference type="AlphaFoldDB" id="A0AAW0FY00"/>
<name>A0AAW0FY00_9APHY</name>
<proteinExistence type="predicted"/>
<dbReference type="Gene3D" id="3.80.10.10">
    <property type="entry name" value="Ribonuclease Inhibitor"/>
    <property type="match status" value="1"/>
</dbReference>
<feature type="domain" description="F-box" evidence="1">
    <location>
        <begin position="43"/>
        <end position="92"/>
    </location>
</feature>
<keyword evidence="3" id="KW-1185">Reference proteome</keyword>
<dbReference type="SUPFAM" id="SSF81383">
    <property type="entry name" value="F-box domain"/>
    <property type="match status" value="1"/>
</dbReference>
<gene>
    <name evidence="2" type="ORF">QCA50_011152</name>
</gene>
<accession>A0AAW0FY00</accession>